<evidence type="ECO:0000256" key="2">
    <source>
        <dbReference type="SAM" id="SignalP"/>
    </source>
</evidence>
<evidence type="ECO:0000256" key="1">
    <source>
        <dbReference type="SAM" id="MobiDB-lite"/>
    </source>
</evidence>
<evidence type="ECO:0000313" key="3">
    <source>
        <dbReference type="EMBL" id="RCJ27014.1"/>
    </source>
</evidence>
<feature type="compositionally biased region" description="Basic and acidic residues" evidence="1">
    <location>
        <begin position="80"/>
        <end position="98"/>
    </location>
</feature>
<reference evidence="3" key="1">
    <citation type="submission" date="2016-04" db="EMBL/GenBank/DDBJ databases">
        <authorList>
            <person name="Tabuchi Yagui T.R."/>
        </authorList>
    </citation>
    <scope>NUCLEOTIDE SEQUENCE [LARGE SCALE GENOMIC DNA]</scope>
    <source>
        <strain evidence="3">NIES-26</strain>
    </source>
</reference>
<proteinExistence type="predicted"/>
<feature type="compositionally biased region" description="Polar residues" evidence="1">
    <location>
        <begin position="45"/>
        <end position="55"/>
    </location>
</feature>
<protein>
    <submittedName>
        <fullName evidence="3">Uncharacterized protein</fullName>
    </submittedName>
</protein>
<gene>
    <name evidence="3" type="ORF">A6770_02280</name>
</gene>
<dbReference type="Pfam" id="PF20363">
    <property type="entry name" value="DUF6658"/>
    <property type="match status" value="1"/>
</dbReference>
<feature type="compositionally biased region" description="Low complexity" evidence="1">
    <location>
        <begin position="137"/>
        <end position="151"/>
    </location>
</feature>
<feature type="chain" id="PRO_5017076194" evidence="2">
    <location>
        <begin position="34"/>
        <end position="186"/>
    </location>
</feature>
<keyword evidence="2" id="KW-0732">Signal</keyword>
<dbReference type="InterPro" id="IPR046599">
    <property type="entry name" value="DUF6658"/>
</dbReference>
<name>A0A367QUL0_9NOSO</name>
<dbReference type="PROSITE" id="PS51257">
    <property type="entry name" value="PROKAR_LIPOPROTEIN"/>
    <property type="match status" value="1"/>
</dbReference>
<sequence>MKRVINWLKNYRPVKLLTVFLAGIVLIVTQACSAPGVATQPPQPDTQSGVSSAQPYSKRYDPTKNYDLNNPEGGINNFSDVERRAKADDKAANDRSDALAKNAQRRIDQKGVDSPGQYGENFRKGTPLGERVKNLGEDVGSSAGEVGEGVAKGTQRGIENIKENAQNATKYVQRTGQDTTKGAEVK</sequence>
<accession>A0A367QUL0</accession>
<dbReference type="Proteomes" id="UP000252107">
    <property type="component" value="Unassembled WGS sequence"/>
</dbReference>
<organism evidence="3 4">
    <name type="scientific">Nostoc minutum NIES-26</name>
    <dbReference type="NCBI Taxonomy" id="1844469"/>
    <lineage>
        <taxon>Bacteria</taxon>
        <taxon>Bacillati</taxon>
        <taxon>Cyanobacteriota</taxon>
        <taxon>Cyanophyceae</taxon>
        <taxon>Nostocales</taxon>
        <taxon>Nostocaceae</taxon>
        <taxon>Nostoc</taxon>
    </lineage>
</organism>
<comment type="caution">
    <text evidence="3">The sequence shown here is derived from an EMBL/GenBank/DDBJ whole genome shotgun (WGS) entry which is preliminary data.</text>
</comment>
<evidence type="ECO:0000313" key="4">
    <source>
        <dbReference type="Proteomes" id="UP000252107"/>
    </source>
</evidence>
<feature type="signal peptide" evidence="2">
    <location>
        <begin position="1"/>
        <end position="33"/>
    </location>
</feature>
<keyword evidence="4" id="KW-1185">Reference proteome</keyword>
<dbReference type="EMBL" id="LXQD01000306">
    <property type="protein sequence ID" value="RCJ27014.1"/>
    <property type="molecule type" value="Genomic_DNA"/>
</dbReference>
<dbReference type="AlphaFoldDB" id="A0A367QUL0"/>
<feature type="region of interest" description="Disordered" evidence="1">
    <location>
        <begin position="36"/>
        <end position="155"/>
    </location>
</feature>